<evidence type="ECO:0000313" key="1">
    <source>
        <dbReference type="EMBL" id="QGK71717.1"/>
    </source>
</evidence>
<dbReference type="AlphaFoldDB" id="A0A5Q3QLM1"/>
<organism evidence="1 2">
    <name type="scientific">Allosaccharopolyspora coralli</name>
    <dbReference type="NCBI Taxonomy" id="2665642"/>
    <lineage>
        <taxon>Bacteria</taxon>
        <taxon>Bacillati</taxon>
        <taxon>Actinomycetota</taxon>
        <taxon>Actinomycetes</taxon>
        <taxon>Pseudonocardiales</taxon>
        <taxon>Pseudonocardiaceae</taxon>
        <taxon>Allosaccharopolyspora</taxon>
    </lineage>
</organism>
<protein>
    <submittedName>
        <fullName evidence="1">Uncharacterized protein</fullName>
    </submittedName>
</protein>
<dbReference type="RefSeq" id="WP_154078285.1">
    <property type="nucleotide sequence ID" value="NZ_CP045929.1"/>
</dbReference>
<dbReference type="EMBL" id="CP045929">
    <property type="protein sequence ID" value="QGK71717.1"/>
    <property type="molecule type" value="Genomic_DNA"/>
</dbReference>
<accession>A0A5Q3QLM1</accession>
<reference evidence="2" key="1">
    <citation type="submission" date="2019-11" db="EMBL/GenBank/DDBJ databases">
        <title>The complete genome sequence of Saccharopolyspora sp. E2A.</title>
        <authorList>
            <person name="Zhang G."/>
        </authorList>
    </citation>
    <scope>NUCLEOTIDE SEQUENCE [LARGE SCALE GENOMIC DNA]</scope>
    <source>
        <strain evidence="2">E2A</strain>
    </source>
</reference>
<name>A0A5Q3QLM1_9PSEU</name>
<evidence type="ECO:0000313" key="2">
    <source>
        <dbReference type="Proteomes" id="UP000371041"/>
    </source>
</evidence>
<proteinExistence type="predicted"/>
<gene>
    <name evidence="1" type="ORF">GIY23_21325</name>
</gene>
<keyword evidence="2" id="KW-1185">Reference proteome</keyword>
<sequence length="162" mass="18384">MAGLAEQLDDIRVRASAPGVEIHAELRNRSEVSLSFGESVYEFIDERVLERALGSLAERLFTGWMRQYREAISATSLNVESNDQHDFDFQEEIHAVEVGVESGDGRISLSTVGMREFSARLRRGTVRELSEDQFVARVVEVAPQLIDRYQVEVSEVKVRYYG</sequence>
<dbReference type="KEGG" id="sace:GIY23_21325"/>
<dbReference type="Proteomes" id="UP000371041">
    <property type="component" value="Chromosome"/>
</dbReference>